<evidence type="ECO:0000256" key="5">
    <source>
        <dbReference type="ARBA" id="ARBA00023002"/>
    </source>
</evidence>
<dbReference type="Pfam" id="PF00881">
    <property type="entry name" value="Nitroreductase"/>
    <property type="match status" value="2"/>
</dbReference>
<evidence type="ECO:0000256" key="1">
    <source>
        <dbReference type="ARBA" id="ARBA00001917"/>
    </source>
</evidence>
<dbReference type="EMBL" id="CP027231">
    <property type="protein sequence ID" value="AVM51706.1"/>
    <property type="molecule type" value="Genomic_DNA"/>
</dbReference>
<sequence>MNFLELVKSRYSCRSYQSKNVKQQKLDYIMECVRLAPSACNKQPWKFRVITNENDRKKLARCYNREWFATAPVHIIVSILHDEEWVRADGKHHGNIDIAIAVEHLCLAAAEQGLGTCWVCNFDAELCKKSFDLDENEEAAVLIPIGYPSDEAKEKKRKAAEEIIVAKQDL</sequence>
<dbReference type="PANTHER" id="PTHR43673">
    <property type="entry name" value="NAD(P)H NITROREDUCTASE YDGI-RELATED"/>
    <property type="match status" value="1"/>
</dbReference>
<feature type="domain" description="Nitroreductase" evidence="6">
    <location>
        <begin position="7"/>
        <end position="60"/>
    </location>
</feature>
<dbReference type="InterPro" id="IPR000415">
    <property type="entry name" value="Nitroreductase-like"/>
</dbReference>
<accession>A0ABN5IG69</accession>
<gene>
    <name evidence="7" type="ORF">C4H11_00895</name>
</gene>
<organism evidence="7 8">
    <name type="scientific">Bacteroides zoogleoformans</name>
    <dbReference type="NCBI Taxonomy" id="28119"/>
    <lineage>
        <taxon>Bacteria</taxon>
        <taxon>Pseudomonadati</taxon>
        <taxon>Bacteroidota</taxon>
        <taxon>Bacteroidia</taxon>
        <taxon>Bacteroidales</taxon>
        <taxon>Bacteroidaceae</taxon>
        <taxon>Bacteroides</taxon>
    </lineage>
</organism>
<keyword evidence="5" id="KW-0560">Oxidoreductase</keyword>
<dbReference type="Proteomes" id="UP000238304">
    <property type="component" value="Chromosome"/>
</dbReference>
<evidence type="ECO:0000256" key="3">
    <source>
        <dbReference type="ARBA" id="ARBA00022630"/>
    </source>
</evidence>
<evidence type="ECO:0000313" key="8">
    <source>
        <dbReference type="Proteomes" id="UP000238304"/>
    </source>
</evidence>
<evidence type="ECO:0000256" key="4">
    <source>
        <dbReference type="ARBA" id="ARBA00022643"/>
    </source>
</evidence>
<protein>
    <submittedName>
        <fullName evidence="7">Nitroreductase</fullName>
    </submittedName>
</protein>
<evidence type="ECO:0000256" key="2">
    <source>
        <dbReference type="ARBA" id="ARBA00007118"/>
    </source>
</evidence>
<dbReference type="SUPFAM" id="SSF55469">
    <property type="entry name" value="FMN-dependent nitroreductase-like"/>
    <property type="match status" value="1"/>
</dbReference>
<name>A0ABN5IG69_9BACE</name>
<reference evidence="7 8" key="1">
    <citation type="submission" date="2018-02" db="EMBL/GenBank/DDBJ databases">
        <authorList>
            <person name="Holder M.E."/>
            <person name="Ajami N.J."/>
            <person name="Petrosino J.F."/>
        </authorList>
    </citation>
    <scope>NUCLEOTIDE SEQUENCE [LARGE SCALE GENOMIC DNA]</scope>
    <source>
        <strain evidence="7 8">ATCC 33285</strain>
    </source>
</reference>
<keyword evidence="4" id="KW-0288">FMN</keyword>
<dbReference type="InterPro" id="IPR029479">
    <property type="entry name" value="Nitroreductase"/>
</dbReference>
<dbReference type="RefSeq" id="WP_106040091.1">
    <property type="nucleotide sequence ID" value="NZ_CP027231.1"/>
</dbReference>
<dbReference type="Gene3D" id="3.40.109.10">
    <property type="entry name" value="NADH Oxidase"/>
    <property type="match status" value="1"/>
</dbReference>
<evidence type="ECO:0000259" key="6">
    <source>
        <dbReference type="Pfam" id="PF00881"/>
    </source>
</evidence>
<evidence type="ECO:0000313" key="7">
    <source>
        <dbReference type="EMBL" id="AVM51706.1"/>
    </source>
</evidence>
<comment type="similarity">
    <text evidence="2">Belongs to the nitroreductase family.</text>
</comment>
<comment type="cofactor">
    <cofactor evidence="1">
        <name>FMN</name>
        <dbReference type="ChEBI" id="CHEBI:58210"/>
    </cofactor>
</comment>
<keyword evidence="8" id="KW-1185">Reference proteome</keyword>
<keyword evidence="3" id="KW-0285">Flavoprotein</keyword>
<dbReference type="CDD" id="cd20609">
    <property type="entry name" value="nitroreductase"/>
    <property type="match status" value="1"/>
</dbReference>
<proteinExistence type="inferred from homology"/>
<feature type="domain" description="Nitroreductase" evidence="6">
    <location>
        <begin position="62"/>
        <end position="147"/>
    </location>
</feature>
<dbReference type="PANTHER" id="PTHR43673:SF2">
    <property type="entry name" value="NITROREDUCTASE"/>
    <property type="match status" value="1"/>
</dbReference>